<dbReference type="PANTHER" id="PTHR47263:SF1">
    <property type="entry name" value="C2 DOMAIN PROTEIN (AFU_ORTHOLOGUE AFUA_7G02350)"/>
    <property type="match status" value="1"/>
</dbReference>
<dbReference type="PROSITE" id="PS50004">
    <property type="entry name" value="C2"/>
    <property type="match status" value="1"/>
</dbReference>
<organism evidence="3 4">
    <name type="scientific">Dispira parvispora</name>
    <dbReference type="NCBI Taxonomy" id="1520584"/>
    <lineage>
        <taxon>Eukaryota</taxon>
        <taxon>Fungi</taxon>
        <taxon>Fungi incertae sedis</taxon>
        <taxon>Zoopagomycota</taxon>
        <taxon>Kickxellomycotina</taxon>
        <taxon>Dimargaritomycetes</taxon>
        <taxon>Dimargaritales</taxon>
        <taxon>Dimargaritaceae</taxon>
        <taxon>Dispira</taxon>
    </lineage>
</organism>
<feature type="region of interest" description="Disordered" evidence="1">
    <location>
        <begin position="151"/>
        <end position="170"/>
    </location>
</feature>
<dbReference type="InterPro" id="IPR035892">
    <property type="entry name" value="C2_domain_sf"/>
</dbReference>
<feature type="compositionally biased region" description="Basic and acidic residues" evidence="1">
    <location>
        <begin position="122"/>
        <end position="142"/>
    </location>
</feature>
<sequence>FVDTVQSKSTQWTTSVLAADQPIDGPDGLQYSSSADDILCCIFEPFDVIKSIESTLEPDIHMWAVACLTSTVYTVLEQYCSAMQRRFLKSFQGQVPDNATHSSGHTAEDAMPTEAGSSPESVNEKNEPGQGRPGKDRTDGWLKKAAGKLGPKSVGRVASSPSLLSSTTSTSVLAGSELADEKGLDIEACQVLNSLFKISQRLYELFSPYLPGDTKKNGHALVSPLAPSLGVSTSDVIRPGQSLPSQTHPPMASDMVYYVVVHVIHAEGIELRRQTRPRNAYVKLGVKGYNLKLGKTSTKTSTMVPRWDESLDLWVGDTTLYTRLGSAVVGDGKPSFREMGVAIQVALYDRDKPHSSSLFALGYFHVNPVTEFSDQQSTRDVWVELQPKGKILVRLTLDSIHCSTSYPSTKEGKTTESGQSDSGAKIIPVGAKPQLPRLLAESKVD</sequence>
<dbReference type="EMBL" id="JANBPY010003760">
    <property type="protein sequence ID" value="KAJ1950340.1"/>
    <property type="molecule type" value="Genomic_DNA"/>
</dbReference>
<accession>A0A9W8ANR8</accession>
<dbReference type="InterPro" id="IPR000008">
    <property type="entry name" value="C2_dom"/>
</dbReference>
<feature type="compositionally biased region" description="Low complexity" evidence="1">
    <location>
        <begin position="159"/>
        <end position="170"/>
    </location>
</feature>
<evidence type="ECO:0000259" key="2">
    <source>
        <dbReference type="PROSITE" id="PS50004"/>
    </source>
</evidence>
<evidence type="ECO:0000313" key="3">
    <source>
        <dbReference type="EMBL" id="KAJ1950340.1"/>
    </source>
</evidence>
<name>A0A9W8ANR8_9FUNG</name>
<protein>
    <recommendedName>
        <fullName evidence="2">C2 domain-containing protein</fullName>
    </recommendedName>
</protein>
<feature type="region of interest" description="Disordered" evidence="1">
    <location>
        <begin position="96"/>
        <end position="142"/>
    </location>
</feature>
<dbReference type="Pfam" id="PF00168">
    <property type="entry name" value="C2"/>
    <property type="match status" value="1"/>
</dbReference>
<proteinExistence type="predicted"/>
<dbReference type="Gene3D" id="1.10.357.50">
    <property type="match status" value="1"/>
</dbReference>
<evidence type="ECO:0000313" key="4">
    <source>
        <dbReference type="Proteomes" id="UP001150925"/>
    </source>
</evidence>
<feature type="compositionally biased region" description="Polar residues" evidence="1">
    <location>
        <begin position="96"/>
        <end position="105"/>
    </location>
</feature>
<evidence type="ECO:0000256" key="1">
    <source>
        <dbReference type="SAM" id="MobiDB-lite"/>
    </source>
</evidence>
<gene>
    <name evidence="3" type="ORF">IWQ62_006584</name>
</gene>
<dbReference type="Gene3D" id="2.60.40.150">
    <property type="entry name" value="C2 domain"/>
    <property type="match status" value="1"/>
</dbReference>
<comment type="caution">
    <text evidence="3">The sequence shown here is derived from an EMBL/GenBank/DDBJ whole genome shotgun (WGS) entry which is preliminary data.</text>
</comment>
<dbReference type="Proteomes" id="UP001150925">
    <property type="component" value="Unassembled WGS sequence"/>
</dbReference>
<dbReference type="AlphaFoldDB" id="A0A9W8ANR8"/>
<feature type="non-terminal residue" evidence="3">
    <location>
        <position position="445"/>
    </location>
</feature>
<dbReference type="SUPFAM" id="SSF49562">
    <property type="entry name" value="C2 domain (Calcium/lipid-binding domain, CaLB)"/>
    <property type="match status" value="1"/>
</dbReference>
<dbReference type="OrthoDB" id="2015333at2759"/>
<feature type="region of interest" description="Disordered" evidence="1">
    <location>
        <begin position="406"/>
        <end position="430"/>
    </location>
</feature>
<feature type="non-terminal residue" evidence="3">
    <location>
        <position position="1"/>
    </location>
</feature>
<dbReference type="InterPro" id="IPR052811">
    <property type="entry name" value="Glucose_resp_signaling"/>
</dbReference>
<reference evidence="3" key="1">
    <citation type="submission" date="2022-07" db="EMBL/GenBank/DDBJ databases">
        <title>Phylogenomic reconstructions and comparative analyses of Kickxellomycotina fungi.</title>
        <authorList>
            <person name="Reynolds N.K."/>
            <person name="Stajich J.E."/>
            <person name="Barry K."/>
            <person name="Grigoriev I.V."/>
            <person name="Crous P."/>
            <person name="Smith M.E."/>
        </authorList>
    </citation>
    <scope>NUCLEOTIDE SEQUENCE</scope>
    <source>
        <strain evidence="3">RSA 1196</strain>
    </source>
</reference>
<dbReference type="PANTHER" id="PTHR47263">
    <property type="entry name" value="ADENYLATE CYCLASE ACTIVATION PROTEIN GIT1"/>
    <property type="match status" value="1"/>
</dbReference>
<keyword evidence="4" id="KW-1185">Reference proteome</keyword>
<feature type="domain" description="C2" evidence="2">
    <location>
        <begin position="238"/>
        <end position="383"/>
    </location>
</feature>